<keyword evidence="1" id="KW-1133">Transmembrane helix</keyword>
<reference evidence="3" key="1">
    <citation type="submission" date="2023-07" db="EMBL/GenBank/DDBJ databases">
        <title>30 novel species of actinomycetes from the DSMZ collection.</title>
        <authorList>
            <person name="Nouioui I."/>
        </authorList>
    </citation>
    <scope>NUCLEOTIDE SEQUENCE [LARGE SCALE GENOMIC DNA]</scope>
    <source>
        <strain evidence="3">DSM 44938</strain>
    </source>
</reference>
<keyword evidence="3" id="KW-1185">Reference proteome</keyword>
<dbReference type="EMBL" id="JAVREL010000025">
    <property type="protein sequence ID" value="MDT0346891.1"/>
    <property type="molecule type" value="Genomic_DNA"/>
</dbReference>
<keyword evidence="1" id="KW-0812">Transmembrane</keyword>
<protein>
    <submittedName>
        <fullName evidence="2">Uncharacterized protein</fullName>
    </submittedName>
</protein>
<dbReference type="RefSeq" id="WP_311708015.1">
    <property type="nucleotide sequence ID" value="NZ_JAVREL010000025.1"/>
</dbReference>
<gene>
    <name evidence="2" type="ORF">RM590_30560</name>
</gene>
<keyword evidence="1" id="KW-0472">Membrane</keyword>
<feature type="transmembrane region" description="Helical" evidence="1">
    <location>
        <begin position="57"/>
        <end position="83"/>
    </location>
</feature>
<evidence type="ECO:0000313" key="2">
    <source>
        <dbReference type="EMBL" id="MDT0346891.1"/>
    </source>
</evidence>
<accession>A0ABU2MZF9</accession>
<dbReference type="Proteomes" id="UP001183246">
    <property type="component" value="Unassembled WGS sequence"/>
</dbReference>
<comment type="caution">
    <text evidence="2">The sequence shown here is derived from an EMBL/GenBank/DDBJ whole genome shotgun (WGS) entry which is preliminary data.</text>
</comment>
<evidence type="ECO:0000256" key="1">
    <source>
        <dbReference type="SAM" id="Phobius"/>
    </source>
</evidence>
<evidence type="ECO:0000313" key="3">
    <source>
        <dbReference type="Proteomes" id="UP001183246"/>
    </source>
</evidence>
<feature type="transmembrane region" description="Helical" evidence="1">
    <location>
        <begin position="23"/>
        <end position="45"/>
    </location>
</feature>
<name>A0ABU2MZF9_9ACTN</name>
<organism evidence="2 3">
    <name type="scientific">Streptomyces litchfieldiae</name>
    <dbReference type="NCBI Taxonomy" id="3075543"/>
    <lineage>
        <taxon>Bacteria</taxon>
        <taxon>Bacillati</taxon>
        <taxon>Actinomycetota</taxon>
        <taxon>Actinomycetes</taxon>
        <taxon>Kitasatosporales</taxon>
        <taxon>Streptomycetaceae</taxon>
        <taxon>Streptomyces</taxon>
    </lineage>
</organism>
<proteinExistence type="predicted"/>
<sequence>MAKGVEATGARAHPARSPLRERAFLRLWSAATAAGPATWALPLVLGLAVLEGTLSPAALGLTVIAPAIGAFGAGPVLGGCALVPTARHFSRRPPPTH</sequence>